<dbReference type="GO" id="GO:0016042">
    <property type="term" value="P:lipid catabolic process"/>
    <property type="evidence" value="ECO:0007669"/>
    <property type="project" value="UniProtKB-UniRule"/>
</dbReference>
<dbReference type="GO" id="GO:0016020">
    <property type="term" value="C:membrane"/>
    <property type="evidence" value="ECO:0007669"/>
    <property type="project" value="TreeGrafter"/>
</dbReference>
<sequence length="724" mass="79579">MSTRVDLSLVRYSEVEKCYYFYDPQHPTAIQFAINGQWESWDVGWVKHHAHDPDIKQIATDAEAHLVRYSSTYQQWQTTPWAPMPPVASDGSNTPRRRTMTEPRLFSQEVASPLSASFSPIYLPTLDLPITPGSQSGPVFSPALHTRAIPRTHEVLHGTPSVSSEEYFLDLPPLRSPPAPSQPPASQPALALISPTAASPNFPPKLSSITTESLATSTSHAASNPHLMTHRVSVSVPPFTSAPDYIPTPPPTTHMSASKPTGRGRKRPLADLYIGEEDEAGREVASAVQNWDAGDHWVPSQAETPGHGTHRPDSTTIARTLPSAGVYHNIDPQLPGVEAESSVGPNVATNDVQTAPQSLSVNDYPPTSSEAPYCVTAPEPPGESLEPVDLQPRYNRDVKILLSLDGDGLRGLSQVFLVEALVDAICTKMNTNLEPWQIFDLIGGSSMGARQAYNYIAGPVFQNKKDFFSTFFSHAPPLAHDGQVVEDAIKTVVRAELSHEDEILYDSREDSADAFVVSTEIDIGSNKAALLRSYQSRRKAGPQVSDGMTVVQAMKAAVVAPRYMPPQNGVNWRPVIEPGLVDHGTAKNNPVLEMMYECRQLYNYINNMIIIVSIGTGIGLDQERESREMVRSVRARNAEAEYSNVKFQKNNEQLIEMKWMKFFRFNVPNLDDVPLEEWCHEDEVREKTSAYLADPIVGTSFHKCVADIAAMLTSAAKPSSGRPS</sequence>
<evidence type="ECO:0000313" key="5">
    <source>
        <dbReference type="EMBL" id="KAF1974640.1"/>
    </source>
</evidence>
<feature type="short sequence motif" description="GXSXG" evidence="2">
    <location>
        <begin position="444"/>
        <end position="448"/>
    </location>
</feature>
<keyword evidence="2" id="KW-0378">Hydrolase</keyword>
<dbReference type="GO" id="GO:0046486">
    <property type="term" value="P:glycerolipid metabolic process"/>
    <property type="evidence" value="ECO:0007669"/>
    <property type="project" value="UniProtKB-ARBA"/>
</dbReference>
<dbReference type="OrthoDB" id="1658288at2759"/>
<feature type="active site" description="Nucleophile" evidence="2">
    <location>
        <position position="446"/>
    </location>
</feature>
<dbReference type="AlphaFoldDB" id="A0A6A5VD53"/>
<dbReference type="GO" id="GO:0019369">
    <property type="term" value="P:arachidonate metabolic process"/>
    <property type="evidence" value="ECO:0007669"/>
    <property type="project" value="TreeGrafter"/>
</dbReference>
<keyword evidence="2" id="KW-0442">Lipid degradation</keyword>
<gene>
    <name evidence="5" type="ORF">BU23DRAFT_567439</name>
</gene>
<organism evidence="5 6">
    <name type="scientific">Bimuria novae-zelandiae CBS 107.79</name>
    <dbReference type="NCBI Taxonomy" id="1447943"/>
    <lineage>
        <taxon>Eukaryota</taxon>
        <taxon>Fungi</taxon>
        <taxon>Dikarya</taxon>
        <taxon>Ascomycota</taxon>
        <taxon>Pezizomycotina</taxon>
        <taxon>Dothideomycetes</taxon>
        <taxon>Pleosporomycetidae</taxon>
        <taxon>Pleosporales</taxon>
        <taxon>Massarineae</taxon>
        <taxon>Didymosphaeriaceae</taxon>
        <taxon>Bimuria</taxon>
    </lineage>
</organism>
<dbReference type="Proteomes" id="UP000800036">
    <property type="component" value="Unassembled WGS sequence"/>
</dbReference>
<feature type="active site" description="Proton acceptor" evidence="2">
    <location>
        <position position="582"/>
    </location>
</feature>
<dbReference type="PANTHER" id="PTHR24185">
    <property type="entry name" value="CALCIUM-INDEPENDENT PHOSPHOLIPASE A2-GAMMA"/>
    <property type="match status" value="1"/>
</dbReference>
<dbReference type="InterPro" id="IPR016035">
    <property type="entry name" value="Acyl_Trfase/lysoPLipase"/>
</dbReference>
<protein>
    <submittedName>
        <fullName evidence="5">FabD/lysophospholipase-like protein</fullName>
    </submittedName>
</protein>
<dbReference type="EMBL" id="ML976674">
    <property type="protein sequence ID" value="KAF1974640.1"/>
    <property type="molecule type" value="Genomic_DNA"/>
</dbReference>
<feature type="domain" description="PNPLA" evidence="4">
    <location>
        <begin position="402"/>
        <end position="595"/>
    </location>
</feature>
<evidence type="ECO:0000256" key="3">
    <source>
        <dbReference type="SAM" id="MobiDB-lite"/>
    </source>
</evidence>
<proteinExistence type="predicted"/>
<evidence type="ECO:0000259" key="4">
    <source>
        <dbReference type="PROSITE" id="PS51635"/>
    </source>
</evidence>
<dbReference type="GO" id="GO:0047499">
    <property type="term" value="F:calcium-independent phospholipase A2 activity"/>
    <property type="evidence" value="ECO:0007669"/>
    <property type="project" value="TreeGrafter"/>
</dbReference>
<keyword evidence="1 2" id="KW-0443">Lipid metabolism</keyword>
<dbReference type="PANTHER" id="PTHR24185:SF4">
    <property type="entry name" value="SERINE HYDROLASE, PUTATIVE (AFU_ORTHOLOGUE AFUA_2G07870)-RELATED"/>
    <property type="match status" value="1"/>
</dbReference>
<feature type="compositionally biased region" description="Polar residues" evidence="3">
    <location>
        <begin position="207"/>
        <end position="222"/>
    </location>
</feature>
<dbReference type="PROSITE" id="PS51635">
    <property type="entry name" value="PNPLA"/>
    <property type="match status" value="1"/>
</dbReference>
<reference evidence="5" key="1">
    <citation type="journal article" date="2020" name="Stud. Mycol.">
        <title>101 Dothideomycetes genomes: a test case for predicting lifestyles and emergence of pathogens.</title>
        <authorList>
            <person name="Haridas S."/>
            <person name="Albert R."/>
            <person name="Binder M."/>
            <person name="Bloem J."/>
            <person name="Labutti K."/>
            <person name="Salamov A."/>
            <person name="Andreopoulos B."/>
            <person name="Baker S."/>
            <person name="Barry K."/>
            <person name="Bills G."/>
            <person name="Bluhm B."/>
            <person name="Cannon C."/>
            <person name="Castanera R."/>
            <person name="Culley D."/>
            <person name="Daum C."/>
            <person name="Ezra D."/>
            <person name="Gonzalez J."/>
            <person name="Henrissat B."/>
            <person name="Kuo A."/>
            <person name="Liang C."/>
            <person name="Lipzen A."/>
            <person name="Lutzoni F."/>
            <person name="Magnuson J."/>
            <person name="Mondo S."/>
            <person name="Nolan M."/>
            <person name="Ohm R."/>
            <person name="Pangilinan J."/>
            <person name="Park H.-J."/>
            <person name="Ramirez L."/>
            <person name="Alfaro M."/>
            <person name="Sun H."/>
            <person name="Tritt A."/>
            <person name="Yoshinaga Y."/>
            <person name="Zwiers L.-H."/>
            <person name="Turgeon B."/>
            <person name="Goodwin S."/>
            <person name="Spatafora J."/>
            <person name="Crous P."/>
            <person name="Grigoriev I."/>
        </authorList>
    </citation>
    <scope>NUCLEOTIDE SEQUENCE</scope>
    <source>
        <strain evidence="5">CBS 107.79</strain>
    </source>
</reference>
<feature type="short sequence motif" description="GXGXXG" evidence="2">
    <location>
        <begin position="406"/>
        <end position="411"/>
    </location>
</feature>
<evidence type="ECO:0000256" key="1">
    <source>
        <dbReference type="ARBA" id="ARBA00023098"/>
    </source>
</evidence>
<comment type="caution">
    <text evidence="2">Lacks conserved residue(s) required for the propagation of feature annotation.</text>
</comment>
<dbReference type="Gene3D" id="3.40.1090.10">
    <property type="entry name" value="Cytosolic phospholipase A2 catalytic domain"/>
    <property type="match status" value="1"/>
</dbReference>
<name>A0A6A5VD53_9PLEO</name>
<keyword evidence="6" id="KW-1185">Reference proteome</keyword>
<evidence type="ECO:0000256" key="2">
    <source>
        <dbReference type="PROSITE-ProRule" id="PRU01161"/>
    </source>
</evidence>
<accession>A0A6A5VD53</accession>
<dbReference type="InterPro" id="IPR002641">
    <property type="entry name" value="PNPLA_dom"/>
</dbReference>
<feature type="region of interest" description="Disordered" evidence="3">
    <location>
        <begin position="242"/>
        <end position="266"/>
    </location>
</feature>
<feature type="region of interest" description="Disordered" evidence="3">
    <location>
        <begin position="203"/>
        <end position="225"/>
    </location>
</feature>
<evidence type="ECO:0000313" key="6">
    <source>
        <dbReference type="Proteomes" id="UP000800036"/>
    </source>
</evidence>
<dbReference type="SUPFAM" id="SSF52151">
    <property type="entry name" value="FabD/lysophospholipase-like"/>
    <property type="match status" value="1"/>
</dbReference>